<feature type="chain" id="PRO_5015547060" description="Lipoprotein" evidence="1">
    <location>
        <begin position="25"/>
        <end position="202"/>
    </location>
</feature>
<evidence type="ECO:0000313" key="3">
    <source>
        <dbReference type="Proteomes" id="UP000238338"/>
    </source>
</evidence>
<proteinExistence type="predicted"/>
<reference evidence="2 3" key="1">
    <citation type="submission" date="2018-02" db="EMBL/GenBank/DDBJ databases">
        <title>Genomic Encyclopedia of Archaeal and Bacterial Type Strains, Phase II (KMG-II): from individual species to whole genera.</title>
        <authorList>
            <person name="Goeker M."/>
        </authorList>
    </citation>
    <scope>NUCLEOTIDE SEQUENCE [LARGE SCALE GENOMIC DNA]</scope>
    <source>
        <strain evidence="2 3">DSM 18921</strain>
    </source>
</reference>
<evidence type="ECO:0008006" key="4">
    <source>
        <dbReference type="Google" id="ProtNLM"/>
    </source>
</evidence>
<evidence type="ECO:0000256" key="1">
    <source>
        <dbReference type="SAM" id="SignalP"/>
    </source>
</evidence>
<name>A0A2S8S4K0_9RHOB</name>
<accession>A0A2S8S4K0</accession>
<dbReference type="AlphaFoldDB" id="A0A2S8S4K0"/>
<protein>
    <recommendedName>
        <fullName evidence="4">Lipoprotein</fullName>
    </recommendedName>
</protein>
<feature type="signal peptide" evidence="1">
    <location>
        <begin position="1"/>
        <end position="24"/>
    </location>
</feature>
<sequence>MRKALLCLSLPLALAACGAEPVWAPDEAVARARYVSNEPTSLTLYTVVSKRNGTGGHSALMINASQRVLFDPAGSFKVGSVPERNDLLYGITERMRKLYIDYHARDTYDVLAQTILVSPAVAEQALREAQSYGAVNKAFCGNSVSDILKELPGFENTPRTFSPVRISEAFAAHPGVMTHLYHDGDPDIQTGIVMIDGENAEP</sequence>
<gene>
    <name evidence="2" type="ORF">LX70_03048</name>
</gene>
<keyword evidence="1" id="KW-0732">Signal</keyword>
<dbReference type="PROSITE" id="PS51257">
    <property type="entry name" value="PROKAR_LIPOPROTEIN"/>
    <property type="match status" value="1"/>
</dbReference>
<dbReference type="RefSeq" id="WP_105515634.1">
    <property type="nucleotide sequence ID" value="NZ_PVEP01000007.1"/>
</dbReference>
<keyword evidence="3" id="KW-1185">Reference proteome</keyword>
<evidence type="ECO:0000313" key="2">
    <source>
        <dbReference type="EMBL" id="PQV55727.1"/>
    </source>
</evidence>
<dbReference type="EMBL" id="PVEP01000007">
    <property type="protein sequence ID" value="PQV55727.1"/>
    <property type="molecule type" value="Genomic_DNA"/>
</dbReference>
<dbReference type="Proteomes" id="UP000238338">
    <property type="component" value="Unassembled WGS sequence"/>
</dbReference>
<dbReference type="OrthoDB" id="7666390at2"/>
<organism evidence="2 3">
    <name type="scientific">Albidovulum denitrificans</name>
    <dbReference type="NCBI Taxonomy" id="404881"/>
    <lineage>
        <taxon>Bacteria</taxon>
        <taxon>Pseudomonadati</taxon>
        <taxon>Pseudomonadota</taxon>
        <taxon>Alphaproteobacteria</taxon>
        <taxon>Rhodobacterales</taxon>
        <taxon>Paracoccaceae</taxon>
        <taxon>Albidovulum</taxon>
    </lineage>
</organism>
<comment type="caution">
    <text evidence="2">The sequence shown here is derived from an EMBL/GenBank/DDBJ whole genome shotgun (WGS) entry which is preliminary data.</text>
</comment>